<keyword evidence="2" id="KW-1185">Reference proteome</keyword>
<dbReference type="OrthoDB" id="9794429at2"/>
<dbReference type="AlphaFoldDB" id="A0A3M2JAJ0"/>
<gene>
    <name evidence="1" type="ORF">EBM89_11680</name>
</gene>
<dbReference type="GO" id="GO:0006777">
    <property type="term" value="P:Mo-molybdopterin cofactor biosynthetic process"/>
    <property type="evidence" value="ECO:0007669"/>
    <property type="project" value="InterPro"/>
</dbReference>
<dbReference type="Proteomes" id="UP000269289">
    <property type="component" value="Unassembled WGS sequence"/>
</dbReference>
<dbReference type="Gene3D" id="3.90.1170.40">
    <property type="entry name" value="Molybdopterin biosynthesis MoaE subunit"/>
    <property type="match status" value="1"/>
</dbReference>
<proteinExistence type="predicted"/>
<dbReference type="Pfam" id="PF02391">
    <property type="entry name" value="MoaE"/>
    <property type="match status" value="1"/>
</dbReference>
<dbReference type="PANTHER" id="PTHR23404">
    <property type="entry name" value="MOLYBDOPTERIN SYNTHASE RELATED"/>
    <property type="match status" value="1"/>
</dbReference>
<dbReference type="InterPro" id="IPR036563">
    <property type="entry name" value="MoaE_sf"/>
</dbReference>
<reference evidence="1 2" key="1">
    <citation type="submission" date="2018-10" db="EMBL/GenBank/DDBJ databases">
        <title>Isolation, diversity and antifungal activity of actinobacteria from wheat.</title>
        <authorList>
            <person name="Han C."/>
        </authorList>
    </citation>
    <scope>NUCLEOTIDE SEQUENCE [LARGE SCALE GENOMIC DNA]</scope>
    <source>
        <strain evidence="1 2">NEAU-YY56</strain>
    </source>
</reference>
<name>A0A3M2JAJ0_9CELL</name>
<dbReference type="RefSeq" id="WP_122149596.1">
    <property type="nucleotide sequence ID" value="NZ_RFFI01000059.1"/>
</dbReference>
<dbReference type="InterPro" id="IPR003448">
    <property type="entry name" value="Mopterin_biosynth_MoaE"/>
</dbReference>
<accession>A0A3M2JAJ0</accession>
<dbReference type="EMBL" id="RFFI01000059">
    <property type="protein sequence ID" value="RMI09141.1"/>
    <property type="molecule type" value="Genomic_DNA"/>
</dbReference>
<protein>
    <submittedName>
        <fullName evidence="1">Molybdenum cofactor biosynthesis protein MoaE</fullName>
    </submittedName>
</protein>
<organism evidence="1 2">
    <name type="scientific">Cellulomonas triticagri</name>
    <dbReference type="NCBI Taxonomy" id="2483352"/>
    <lineage>
        <taxon>Bacteria</taxon>
        <taxon>Bacillati</taxon>
        <taxon>Actinomycetota</taxon>
        <taxon>Actinomycetes</taxon>
        <taxon>Micrococcales</taxon>
        <taxon>Cellulomonadaceae</taxon>
        <taxon>Cellulomonas</taxon>
    </lineage>
</organism>
<dbReference type="SUPFAM" id="SSF54690">
    <property type="entry name" value="Molybdopterin synthase subunit MoaE"/>
    <property type="match status" value="1"/>
</dbReference>
<evidence type="ECO:0000313" key="2">
    <source>
        <dbReference type="Proteomes" id="UP000269289"/>
    </source>
</evidence>
<sequence>MTRDVTPEPVDRSRLSPAAHEVVRTGITTAPVSAAVLAAAVGRPAAGAVVTFDGVVRDHDGGRPVQGVEYVAHPSAGAVLADVAARVAGRHEVDALAVEHRTGELAVGDGALAVAVAAAHRAEAFRAAADLVDEVKAALPVWKRQVFADGTHEWVACP</sequence>
<comment type="caution">
    <text evidence="1">The sequence shown here is derived from an EMBL/GenBank/DDBJ whole genome shotgun (WGS) entry which is preliminary data.</text>
</comment>
<evidence type="ECO:0000313" key="1">
    <source>
        <dbReference type="EMBL" id="RMI09141.1"/>
    </source>
</evidence>